<evidence type="ECO:0000256" key="7">
    <source>
        <dbReference type="ARBA" id="ARBA00030128"/>
    </source>
</evidence>
<keyword evidence="5" id="KW-0808">Transferase</keyword>
<feature type="domain" description="Guanylate kinase-like" evidence="9">
    <location>
        <begin position="8"/>
        <end position="184"/>
    </location>
</feature>
<comment type="similarity">
    <text evidence="2">Belongs to the guanylate kinase family.</text>
</comment>
<evidence type="ECO:0000256" key="2">
    <source>
        <dbReference type="ARBA" id="ARBA00005790"/>
    </source>
</evidence>
<dbReference type="PROSITE" id="PS50052">
    <property type="entry name" value="GUANYLATE_KINASE_2"/>
    <property type="match status" value="1"/>
</dbReference>
<evidence type="ECO:0000256" key="6">
    <source>
        <dbReference type="ARBA" id="ARBA00022777"/>
    </source>
</evidence>
<keyword evidence="6 10" id="KW-0418">Kinase</keyword>
<dbReference type="OrthoDB" id="1033810at2"/>
<evidence type="ECO:0000313" key="11">
    <source>
        <dbReference type="Proteomes" id="UP000250369"/>
    </source>
</evidence>
<dbReference type="PROSITE" id="PS00856">
    <property type="entry name" value="GUANYLATE_KINASE_1"/>
    <property type="match status" value="1"/>
</dbReference>
<dbReference type="PANTHER" id="PTHR23117">
    <property type="entry name" value="GUANYLATE KINASE-RELATED"/>
    <property type="match status" value="1"/>
</dbReference>
<dbReference type="InterPro" id="IPR027417">
    <property type="entry name" value="P-loop_NTPase"/>
</dbReference>
<dbReference type="InterPro" id="IPR008144">
    <property type="entry name" value="Guanylate_kin-like_dom"/>
</dbReference>
<dbReference type="SUPFAM" id="SSF52540">
    <property type="entry name" value="P-loop containing nucleoside triphosphate hydrolases"/>
    <property type="match status" value="1"/>
</dbReference>
<dbReference type="FunFam" id="3.30.63.10:FF:000002">
    <property type="entry name" value="Guanylate kinase 1"/>
    <property type="match status" value="1"/>
</dbReference>
<sequence length="195" mass="22857">MYELKDKEIIIVFTGPNGAGRRTIAEMAGTTLNMKQVISYTTRERRPNESEGRDYFFITREQFLEDQKADQFVEVIEIDGHLYGIKSNDIEHQFQKKGCIYLVLNSGGTDIVKKVYGDKVKRFFIYASPETLISRQRQRGDTEEMIERYMSHYEEEMAYKNECEHTYENLDSSHTIYDVTKALESYLQRGLVDLD</sequence>
<dbReference type="Pfam" id="PF00625">
    <property type="entry name" value="Guanylate_kin"/>
    <property type="match status" value="1"/>
</dbReference>
<evidence type="ECO:0000256" key="4">
    <source>
        <dbReference type="ARBA" id="ARBA00016296"/>
    </source>
</evidence>
<dbReference type="InterPro" id="IPR008145">
    <property type="entry name" value="GK/Ca_channel_bsu"/>
</dbReference>
<dbReference type="GO" id="GO:0004385">
    <property type="term" value="F:GMP kinase activity"/>
    <property type="evidence" value="ECO:0007669"/>
    <property type="project" value="UniProtKB-EC"/>
</dbReference>
<accession>A0A329LTC6</accession>
<dbReference type="SMART" id="SM00072">
    <property type="entry name" value="GuKc"/>
    <property type="match status" value="1"/>
</dbReference>
<keyword evidence="11" id="KW-1185">Reference proteome</keyword>
<dbReference type="PANTHER" id="PTHR23117:SF13">
    <property type="entry name" value="GUANYLATE KINASE"/>
    <property type="match status" value="1"/>
</dbReference>
<dbReference type="RefSeq" id="WP_113036202.1">
    <property type="nucleotide sequence ID" value="NZ_QMFB01000043.1"/>
</dbReference>
<dbReference type="Gene3D" id="3.40.50.300">
    <property type="entry name" value="P-loop containing nucleotide triphosphate hydrolases"/>
    <property type="match status" value="1"/>
</dbReference>
<name>A0A329LTC6_9BACL</name>
<protein>
    <recommendedName>
        <fullName evidence="4">Guanylate kinase</fullName>
        <ecNumber evidence="3">2.7.4.8</ecNumber>
    </recommendedName>
    <alternativeName>
        <fullName evidence="7">GMP kinase</fullName>
    </alternativeName>
</protein>
<evidence type="ECO:0000256" key="5">
    <source>
        <dbReference type="ARBA" id="ARBA00022679"/>
    </source>
</evidence>
<comment type="catalytic activity">
    <reaction evidence="8">
        <text>GMP + ATP = GDP + ADP</text>
        <dbReference type="Rhea" id="RHEA:20780"/>
        <dbReference type="ChEBI" id="CHEBI:30616"/>
        <dbReference type="ChEBI" id="CHEBI:58115"/>
        <dbReference type="ChEBI" id="CHEBI:58189"/>
        <dbReference type="ChEBI" id="CHEBI:456216"/>
        <dbReference type="EC" id="2.7.4.8"/>
    </reaction>
</comment>
<organism evidence="10 11">
    <name type="scientific">Paenibacillus contaminans</name>
    <dbReference type="NCBI Taxonomy" id="450362"/>
    <lineage>
        <taxon>Bacteria</taxon>
        <taxon>Bacillati</taxon>
        <taxon>Bacillota</taxon>
        <taxon>Bacilli</taxon>
        <taxon>Bacillales</taxon>
        <taxon>Paenibacillaceae</taxon>
        <taxon>Paenibacillus</taxon>
    </lineage>
</organism>
<dbReference type="AlphaFoldDB" id="A0A329LTC6"/>
<proteinExistence type="inferred from homology"/>
<dbReference type="GO" id="GO:0005829">
    <property type="term" value="C:cytosol"/>
    <property type="evidence" value="ECO:0007669"/>
    <property type="project" value="TreeGrafter"/>
</dbReference>
<evidence type="ECO:0000256" key="8">
    <source>
        <dbReference type="ARBA" id="ARBA00048594"/>
    </source>
</evidence>
<dbReference type="Proteomes" id="UP000250369">
    <property type="component" value="Unassembled WGS sequence"/>
</dbReference>
<gene>
    <name evidence="10" type="ORF">DQG23_37680</name>
</gene>
<reference evidence="10 11" key="1">
    <citation type="journal article" date="2009" name="Int. J. Syst. Evol. Microbiol.">
        <title>Paenibacillus contaminans sp. nov., isolated from a contaminated laboratory plate.</title>
        <authorList>
            <person name="Chou J.H."/>
            <person name="Lee J.H."/>
            <person name="Lin M.C."/>
            <person name="Chang P.S."/>
            <person name="Arun A.B."/>
            <person name="Young C.C."/>
            <person name="Chen W.M."/>
        </authorList>
    </citation>
    <scope>NUCLEOTIDE SEQUENCE [LARGE SCALE GENOMIC DNA]</scope>
    <source>
        <strain evidence="10 11">CKOBP-6</strain>
    </source>
</reference>
<evidence type="ECO:0000259" key="9">
    <source>
        <dbReference type="PROSITE" id="PS50052"/>
    </source>
</evidence>
<evidence type="ECO:0000256" key="1">
    <source>
        <dbReference type="ARBA" id="ARBA00003531"/>
    </source>
</evidence>
<evidence type="ECO:0000313" key="10">
    <source>
        <dbReference type="EMBL" id="RAV10456.1"/>
    </source>
</evidence>
<dbReference type="EMBL" id="QMFB01000043">
    <property type="protein sequence ID" value="RAV10456.1"/>
    <property type="molecule type" value="Genomic_DNA"/>
</dbReference>
<comment type="function">
    <text evidence="1">Essential for recycling GMP and indirectly, cGMP.</text>
</comment>
<comment type="caution">
    <text evidence="10">The sequence shown here is derived from an EMBL/GenBank/DDBJ whole genome shotgun (WGS) entry which is preliminary data.</text>
</comment>
<dbReference type="InterPro" id="IPR020590">
    <property type="entry name" value="Guanylate_kinase_CS"/>
</dbReference>
<evidence type="ECO:0000256" key="3">
    <source>
        <dbReference type="ARBA" id="ARBA00012961"/>
    </source>
</evidence>
<dbReference type="EC" id="2.7.4.8" evidence="3"/>